<protein>
    <submittedName>
        <fullName evidence="1">Uncharacterized protein</fullName>
    </submittedName>
</protein>
<reference evidence="2" key="1">
    <citation type="journal article" date="2013" name="Science">
        <title>The Amborella genome and the evolution of flowering plants.</title>
        <authorList>
            <consortium name="Amborella Genome Project"/>
        </authorList>
    </citation>
    <scope>NUCLEOTIDE SEQUENCE [LARGE SCALE GENOMIC DNA]</scope>
</reference>
<dbReference type="EMBL" id="KI395136">
    <property type="protein sequence ID" value="ERM98909.1"/>
    <property type="molecule type" value="Genomic_DNA"/>
</dbReference>
<accession>W1NW48</accession>
<dbReference type="HOGENOM" id="CLU_2761188_0_0_1"/>
<evidence type="ECO:0000313" key="1">
    <source>
        <dbReference type="EMBL" id="ERM98909.1"/>
    </source>
</evidence>
<organism evidence="1 2">
    <name type="scientific">Amborella trichopoda</name>
    <dbReference type="NCBI Taxonomy" id="13333"/>
    <lineage>
        <taxon>Eukaryota</taxon>
        <taxon>Viridiplantae</taxon>
        <taxon>Streptophyta</taxon>
        <taxon>Embryophyta</taxon>
        <taxon>Tracheophyta</taxon>
        <taxon>Spermatophyta</taxon>
        <taxon>Magnoliopsida</taxon>
        <taxon>Amborellales</taxon>
        <taxon>Amborellaceae</taxon>
        <taxon>Amborella</taxon>
    </lineage>
</organism>
<proteinExistence type="predicted"/>
<name>W1NW48_AMBTC</name>
<dbReference type="AlphaFoldDB" id="W1NW48"/>
<keyword evidence="2" id="KW-1185">Reference proteome</keyword>
<evidence type="ECO:0000313" key="2">
    <source>
        <dbReference type="Proteomes" id="UP000017836"/>
    </source>
</evidence>
<gene>
    <name evidence="1" type="ORF">AMTR_s00114p00077660</name>
</gene>
<sequence length="70" mass="7667">MGHLYIGASTQVVRAPFGVASTPLPTVPEKVHVITSPKDLYKRPLNLINPRLTESMIPSSPTKATRPKYP</sequence>
<dbReference type="Proteomes" id="UP000017836">
    <property type="component" value="Unassembled WGS sequence"/>
</dbReference>
<dbReference type="Gramene" id="ERM98909">
    <property type="protein sequence ID" value="ERM98909"/>
    <property type="gene ID" value="AMTR_s00114p00077660"/>
</dbReference>